<dbReference type="EMBL" id="MU003701">
    <property type="protein sequence ID" value="KAF2809363.1"/>
    <property type="molecule type" value="Genomic_DNA"/>
</dbReference>
<feature type="domain" description="Heterokaryon incompatibility" evidence="2">
    <location>
        <begin position="43"/>
        <end position="142"/>
    </location>
</feature>
<evidence type="ECO:0000259" key="2">
    <source>
        <dbReference type="Pfam" id="PF06985"/>
    </source>
</evidence>
<proteinExistence type="predicted"/>
<evidence type="ECO:0000256" key="1">
    <source>
        <dbReference type="SAM" id="MobiDB-lite"/>
    </source>
</evidence>
<sequence length="143" mass="16081">PYTYTPLPTPRSIRLLRIHPRRSRTLHCTLETHTLGDPRTPAYDALSYHWGSSTRTHTILLHSPSSSPRGAQPPPLPTPTRLPVPANCFKALADRASVREPRVVWIDFLCIAQRDAREKAVQLPLMRAIYSAARRTVAWVGDA</sequence>
<dbReference type="GeneID" id="54455535"/>
<feature type="non-terminal residue" evidence="3">
    <location>
        <position position="143"/>
    </location>
</feature>
<accession>A0A6A6YLC3</accession>
<gene>
    <name evidence="3 5" type="ORF">BDZ99DRAFT_357833</name>
</gene>
<organism evidence="3">
    <name type="scientific">Mytilinidion resinicola</name>
    <dbReference type="NCBI Taxonomy" id="574789"/>
    <lineage>
        <taxon>Eukaryota</taxon>
        <taxon>Fungi</taxon>
        <taxon>Dikarya</taxon>
        <taxon>Ascomycota</taxon>
        <taxon>Pezizomycotina</taxon>
        <taxon>Dothideomycetes</taxon>
        <taxon>Pleosporomycetidae</taxon>
        <taxon>Mytilinidiales</taxon>
        <taxon>Mytilinidiaceae</taxon>
        <taxon>Mytilinidion</taxon>
    </lineage>
</organism>
<dbReference type="InterPro" id="IPR052895">
    <property type="entry name" value="HetReg/Transcr_Mod"/>
</dbReference>
<dbReference type="Proteomes" id="UP000504636">
    <property type="component" value="Unplaced"/>
</dbReference>
<evidence type="ECO:0000313" key="5">
    <source>
        <dbReference type="RefSeq" id="XP_033576327.1"/>
    </source>
</evidence>
<evidence type="ECO:0000313" key="3">
    <source>
        <dbReference type="EMBL" id="KAF2809363.1"/>
    </source>
</evidence>
<feature type="region of interest" description="Disordered" evidence="1">
    <location>
        <begin position="60"/>
        <end position="81"/>
    </location>
</feature>
<feature type="compositionally biased region" description="Pro residues" evidence="1">
    <location>
        <begin position="71"/>
        <end position="81"/>
    </location>
</feature>
<protein>
    <recommendedName>
        <fullName evidence="2">Heterokaryon incompatibility domain-containing protein</fullName>
    </recommendedName>
</protein>
<dbReference type="PANTHER" id="PTHR24148">
    <property type="entry name" value="ANKYRIN REPEAT DOMAIN-CONTAINING PROTEIN 39 HOMOLOG-RELATED"/>
    <property type="match status" value="1"/>
</dbReference>
<dbReference type="Pfam" id="PF06985">
    <property type="entry name" value="HET"/>
    <property type="match status" value="1"/>
</dbReference>
<dbReference type="PANTHER" id="PTHR24148:SF64">
    <property type="entry name" value="HETEROKARYON INCOMPATIBILITY DOMAIN-CONTAINING PROTEIN"/>
    <property type="match status" value="1"/>
</dbReference>
<dbReference type="InterPro" id="IPR010730">
    <property type="entry name" value="HET"/>
</dbReference>
<keyword evidence="4" id="KW-1185">Reference proteome</keyword>
<reference evidence="5" key="2">
    <citation type="submission" date="2020-04" db="EMBL/GenBank/DDBJ databases">
        <authorList>
            <consortium name="NCBI Genome Project"/>
        </authorList>
    </citation>
    <scope>NUCLEOTIDE SEQUENCE</scope>
    <source>
        <strain evidence="5">CBS 304.34</strain>
    </source>
</reference>
<evidence type="ECO:0000313" key="4">
    <source>
        <dbReference type="Proteomes" id="UP000504636"/>
    </source>
</evidence>
<feature type="non-terminal residue" evidence="3">
    <location>
        <position position="1"/>
    </location>
</feature>
<dbReference type="AlphaFoldDB" id="A0A6A6YLC3"/>
<dbReference type="RefSeq" id="XP_033576327.1">
    <property type="nucleotide sequence ID" value="XM_033714642.1"/>
</dbReference>
<reference evidence="3 5" key="1">
    <citation type="journal article" date="2020" name="Stud. Mycol.">
        <title>101 Dothideomycetes genomes: a test case for predicting lifestyles and emergence of pathogens.</title>
        <authorList>
            <person name="Haridas S."/>
            <person name="Albert R."/>
            <person name="Binder M."/>
            <person name="Bloem J."/>
            <person name="Labutti K."/>
            <person name="Salamov A."/>
            <person name="Andreopoulos B."/>
            <person name="Baker S."/>
            <person name="Barry K."/>
            <person name="Bills G."/>
            <person name="Bluhm B."/>
            <person name="Cannon C."/>
            <person name="Castanera R."/>
            <person name="Culley D."/>
            <person name="Daum C."/>
            <person name="Ezra D."/>
            <person name="Gonzalez J."/>
            <person name="Henrissat B."/>
            <person name="Kuo A."/>
            <person name="Liang C."/>
            <person name="Lipzen A."/>
            <person name="Lutzoni F."/>
            <person name="Magnuson J."/>
            <person name="Mondo S."/>
            <person name="Nolan M."/>
            <person name="Ohm R."/>
            <person name="Pangilinan J."/>
            <person name="Park H.-J."/>
            <person name="Ramirez L."/>
            <person name="Alfaro M."/>
            <person name="Sun H."/>
            <person name="Tritt A."/>
            <person name="Yoshinaga Y."/>
            <person name="Zwiers L.-H."/>
            <person name="Turgeon B."/>
            <person name="Goodwin S."/>
            <person name="Spatafora J."/>
            <person name="Crous P."/>
            <person name="Grigoriev I."/>
        </authorList>
    </citation>
    <scope>NUCLEOTIDE SEQUENCE</scope>
    <source>
        <strain evidence="3 5">CBS 304.34</strain>
    </source>
</reference>
<name>A0A6A6YLC3_9PEZI</name>
<reference evidence="5" key="3">
    <citation type="submission" date="2025-04" db="UniProtKB">
        <authorList>
            <consortium name="RefSeq"/>
        </authorList>
    </citation>
    <scope>IDENTIFICATION</scope>
    <source>
        <strain evidence="5">CBS 304.34</strain>
    </source>
</reference>
<dbReference type="OrthoDB" id="2157530at2759"/>